<reference evidence="6" key="1">
    <citation type="submission" date="2015-09" db="EMBL/GenBank/DDBJ databases">
        <authorList>
            <person name="Sai Rama Sridatta P."/>
        </authorList>
    </citation>
    <scope>NUCLEOTIDE SEQUENCE [LARGE SCALE GENOMIC DNA]</scope>
</reference>
<evidence type="ECO:0000256" key="1">
    <source>
        <dbReference type="ARBA" id="ARBA00004141"/>
    </source>
</evidence>
<dbReference type="SUPFAM" id="SSF103473">
    <property type="entry name" value="MFS general substrate transporter"/>
    <property type="match status" value="1"/>
</dbReference>
<comment type="subcellular location">
    <subcellularLocation>
        <location evidence="1">Membrane</location>
        <topology evidence="1">Multi-pass membrane protein</topology>
    </subcellularLocation>
</comment>
<feature type="transmembrane region" description="Helical" evidence="3">
    <location>
        <begin position="393"/>
        <end position="416"/>
    </location>
</feature>
<dbReference type="GO" id="GO:0008028">
    <property type="term" value="F:monocarboxylic acid transmembrane transporter activity"/>
    <property type="evidence" value="ECO:0007669"/>
    <property type="project" value="TreeGrafter"/>
</dbReference>
<dbReference type="STRING" id="8187.ENSLCAP00010031571"/>
<evidence type="ECO:0000313" key="5">
    <source>
        <dbReference type="Ensembl" id="ENSLCAP00010031571.1"/>
    </source>
</evidence>
<feature type="transmembrane region" description="Helical" evidence="3">
    <location>
        <begin position="132"/>
        <end position="152"/>
    </location>
</feature>
<dbReference type="OrthoDB" id="5667at2759"/>
<feature type="region of interest" description="Disordered" evidence="2">
    <location>
        <begin position="514"/>
        <end position="562"/>
    </location>
</feature>
<accession>A0A4W6E0S2</accession>
<dbReference type="GO" id="GO:0016323">
    <property type="term" value="C:basolateral plasma membrane"/>
    <property type="evidence" value="ECO:0007669"/>
    <property type="project" value="TreeGrafter"/>
</dbReference>
<feature type="transmembrane region" description="Helical" evidence="3">
    <location>
        <begin position="159"/>
        <end position="178"/>
    </location>
</feature>
<dbReference type="InParanoid" id="A0A4W6E0S2"/>
<feature type="transmembrane region" description="Helical" evidence="3">
    <location>
        <begin position="326"/>
        <end position="349"/>
    </location>
</feature>
<gene>
    <name evidence="5" type="primary">SLC16A5</name>
    <name evidence="7" type="synonym">slc16a5a</name>
</gene>
<evidence type="ECO:0000256" key="3">
    <source>
        <dbReference type="SAM" id="Phobius"/>
    </source>
</evidence>
<dbReference type="KEGG" id="lcf:108892014"/>
<feature type="transmembrane region" description="Helical" evidence="3">
    <location>
        <begin position="90"/>
        <end position="116"/>
    </location>
</feature>
<feature type="transmembrane region" description="Helical" evidence="3">
    <location>
        <begin position="216"/>
        <end position="236"/>
    </location>
</feature>
<dbReference type="GeneTree" id="ENSGT00940000159666"/>
<dbReference type="Ensembl" id="ENSLCAT00010032286.1">
    <property type="protein sequence ID" value="ENSLCAP00010031571.1"/>
    <property type="gene ID" value="ENSLCAG00010014836.1"/>
</dbReference>
<protein>
    <submittedName>
        <fullName evidence="7">Monocarboxylate transporter 6</fullName>
    </submittedName>
    <submittedName>
        <fullName evidence="5">Solute carrier family 16 member 5</fullName>
    </submittedName>
</protein>
<keyword evidence="3" id="KW-0812">Transmembrane</keyword>
<feature type="transmembrane region" description="Helical" evidence="3">
    <location>
        <begin position="184"/>
        <end position="204"/>
    </location>
</feature>
<feature type="transmembrane region" description="Helical" evidence="3">
    <location>
        <begin position="482"/>
        <end position="507"/>
    </location>
</feature>
<dbReference type="InterPro" id="IPR036259">
    <property type="entry name" value="MFS_trans_sf"/>
</dbReference>
<evidence type="ECO:0000313" key="7">
    <source>
        <dbReference type="RefSeq" id="XP_018544947.1"/>
    </source>
</evidence>
<dbReference type="Proteomes" id="UP000694890">
    <property type="component" value="Linkage group LG23"/>
</dbReference>
<dbReference type="GeneID" id="108892014"/>
<dbReference type="Pfam" id="PF07690">
    <property type="entry name" value="MFS_1"/>
    <property type="match status" value="1"/>
</dbReference>
<dbReference type="PANTHER" id="PTHR11360:SF21">
    <property type="entry name" value="MONOCARBOXYLATE TRANSPORTER 6"/>
    <property type="match status" value="1"/>
</dbReference>
<dbReference type="Gene3D" id="1.20.1250.20">
    <property type="entry name" value="MFS general substrate transporter like domains"/>
    <property type="match status" value="2"/>
</dbReference>
<dbReference type="InterPro" id="IPR020846">
    <property type="entry name" value="MFS_dom"/>
</dbReference>
<feature type="domain" description="Major facilitator superfamily (MFS) profile" evidence="4">
    <location>
        <begin position="93"/>
        <end position="513"/>
    </location>
</feature>
<feature type="transmembrane region" description="Helical" evidence="3">
    <location>
        <begin position="248"/>
        <end position="267"/>
    </location>
</feature>
<evidence type="ECO:0000259" key="4">
    <source>
        <dbReference type="PROSITE" id="PS50850"/>
    </source>
</evidence>
<keyword evidence="3" id="KW-1133">Transmembrane helix</keyword>
<proteinExistence type="predicted"/>
<dbReference type="InterPro" id="IPR050327">
    <property type="entry name" value="Proton-linked_MCT"/>
</dbReference>
<dbReference type="FunFam" id="1.20.1250.20:FF:000337">
    <property type="entry name" value="Solute carrier family 16 member 5"/>
    <property type="match status" value="1"/>
</dbReference>
<feature type="transmembrane region" description="Helical" evidence="3">
    <location>
        <begin position="361"/>
        <end position="381"/>
    </location>
</feature>
<evidence type="ECO:0000256" key="2">
    <source>
        <dbReference type="SAM" id="MobiDB-lite"/>
    </source>
</evidence>
<feature type="transmembrane region" description="Helical" evidence="3">
    <location>
        <begin position="453"/>
        <end position="476"/>
    </location>
</feature>
<reference evidence="5" key="3">
    <citation type="submission" date="2025-05" db="UniProtKB">
        <authorList>
            <consortium name="Ensembl"/>
        </authorList>
    </citation>
    <scope>IDENTIFICATION</scope>
</reference>
<evidence type="ECO:0000313" key="6">
    <source>
        <dbReference type="Proteomes" id="UP000314980"/>
    </source>
</evidence>
<keyword evidence="6" id="KW-1185">Reference proteome</keyword>
<dbReference type="Proteomes" id="UP000314980">
    <property type="component" value="Unassembled WGS sequence"/>
</dbReference>
<feature type="transmembrane region" description="Helical" evidence="3">
    <location>
        <begin position="422"/>
        <end position="441"/>
    </location>
</feature>
<dbReference type="InterPro" id="IPR011701">
    <property type="entry name" value="MFS"/>
</dbReference>
<organism evidence="5 6">
    <name type="scientific">Lates calcarifer</name>
    <name type="common">Barramundi</name>
    <name type="synonym">Holocentrus calcarifer</name>
    <dbReference type="NCBI Taxonomy" id="8187"/>
    <lineage>
        <taxon>Eukaryota</taxon>
        <taxon>Metazoa</taxon>
        <taxon>Chordata</taxon>
        <taxon>Craniata</taxon>
        <taxon>Vertebrata</taxon>
        <taxon>Euteleostomi</taxon>
        <taxon>Actinopterygii</taxon>
        <taxon>Neopterygii</taxon>
        <taxon>Teleostei</taxon>
        <taxon>Neoteleostei</taxon>
        <taxon>Acanthomorphata</taxon>
        <taxon>Carangaria</taxon>
        <taxon>Carangaria incertae sedis</taxon>
        <taxon>Centropomidae</taxon>
        <taxon>Lates</taxon>
    </lineage>
</organism>
<dbReference type="PANTHER" id="PTHR11360">
    <property type="entry name" value="MONOCARBOXYLATE TRANSPORTER"/>
    <property type="match status" value="1"/>
</dbReference>
<sequence length="562" mass="60608">MGSKRNYTPRRANTGALPELAEQKMTQRNGIRGTSERFLHSEATRVCEQANGTEHEKEAHDCECEEGGQGGERTNSVAVRGAVTAPDGGWGWVVLVATILVLALTLAFPSCVGIFYTDLQNDFHASNSETSWVPSIMTSVLHAGGPFCSVLVERLGCRATVMLGGVLSGLGMAASSFTQSITQLYITAGVITGLGFCFSFQPAVTILGHYFVRRRAFANAMSSTGTALGLCTLPVLGNYLHTELGWRGSFLVLGAVLLNCCVCGAVMRPLQPPKHRGQPLMNHGPPPPEEEKVRKKKGRLRMIWSCLVTSMSKHMAFDQFCNNSRYCAYAIGITWMMLGFVVPLVYLVPYATANNMEQGQAALLLSVLGIVNIVVRPPFGIIVNMPWFKGRHVYIFASALLVNGLSNSICCIGSSFPVLLTYVVTYGLSMSVVGSLMFTVLMDIVEMSRFPSALGLLAIMESITLLIGPPLAGILVDRTGQYYHVFFACSAVVASSAVFLMVSFSWLDRKERKAKKQGQPSALPEPGRPAADVAPGCQYSSVPTEGDKDKAPANGAEYITSL</sequence>
<reference evidence="7" key="2">
    <citation type="submission" date="2025-04" db="UniProtKB">
        <authorList>
            <consortium name="RefSeq"/>
        </authorList>
    </citation>
    <scope>IDENTIFICATION</scope>
    <source>
        <tissue evidence="7">Brain</tissue>
    </source>
</reference>
<dbReference type="PROSITE" id="PS50850">
    <property type="entry name" value="MFS"/>
    <property type="match status" value="1"/>
</dbReference>
<dbReference type="RefSeq" id="XP_018544947.1">
    <property type="nucleotide sequence ID" value="XM_018689431.2"/>
</dbReference>
<dbReference type="CTD" id="565514"/>
<dbReference type="AlphaFoldDB" id="A0A4W6E0S2"/>
<name>A0A4W6E0S2_LATCA</name>
<keyword evidence="3" id="KW-0472">Membrane</keyword>